<reference evidence="1 2" key="1">
    <citation type="submission" date="2019-03" db="EMBL/GenBank/DDBJ databases">
        <title>WGS assembly of Setaria viridis.</title>
        <authorList>
            <person name="Huang P."/>
            <person name="Jenkins J."/>
            <person name="Grimwood J."/>
            <person name="Barry K."/>
            <person name="Healey A."/>
            <person name="Mamidi S."/>
            <person name="Sreedasyam A."/>
            <person name="Shu S."/>
            <person name="Feldman M."/>
            <person name="Wu J."/>
            <person name="Yu Y."/>
            <person name="Chen C."/>
            <person name="Johnson J."/>
            <person name="Rokhsar D."/>
            <person name="Baxter I."/>
            <person name="Schmutz J."/>
            <person name="Brutnell T."/>
            <person name="Kellogg E."/>
        </authorList>
    </citation>
    <scope>NUCLEOTIDE SEQUENCE [LARGE SCALE GENOMIC DNA]</scope>
    <source>
        <strain evidence="2">cv. A10</strain>
    </source>
</reference>
<dbReference type="Gramene" id="TKV99797">
    <property type="protein sequence ID" value="TKV99797"/>
    <property type="gene ID" value="SEVIR_8G067300v2"/>
</dbReference>
<evidence type="ECO:0000313" key="2">
    <source>
        <dbReference type="Proteomes" id="UP000298652"/>
    </source>
</evidence>
<evidence type="ECO:0000313" key="1">
    <source>
        <dbReference type="EMBL" id="TKV99797.1"/>
    </source>
</evidence>
<organism evidence="1 2">
    <name type="scientific">Setaria viridis</name>
    <name type="common">Green bristlegrass</name>
    <name type="synonym">Setaria italica subsp. viridis</name>
    <dbReference type="NCBI Taxonomy" id="4556"/>
    <lineage>
        <taxon>Eukaryota</taxon>
        <taxon>Viridiplantae</taxon>
        <taxon>Streptophyta</taxon>
        <taxon>Embryophyta</taxon>
        <taxon>Tracheophyta</taxon>
        <taxon>Spermatophyta</taxon>
        <taxon>Magnoliopsida</taxon>
        <taxon>Liliopsida</taxon>
        <taxon>Poales</taxon>
        <taxon>Poaceae</taxon>
        <taxon>PACMAD clade</taxon>
        <taxon>Panicoideae</taxon>
        <taxon>Panicodae</taxon>
        <taxon>Paniceae</taxon>
        <taxon>Cenchrinae</taxon>
        <taxon>Setaria</taxon>
    </lineage>
</organism>
<dbReference type="EMBL" id="CM016559">
    <property type="protein sequence ID" value="TKV99797.1"/>
    <property type="molecule type" value="Genomic_DNA"/>
</dbReference>
<dbReference type="Gramene" id="TKV99798">
    <property type="protein sequence ID" value="TKV99798"/>
    <property type="gene ID" value="SEVIR_8G067300v2"/>
</dbReference>
<gene>
    <name evidence="1" type="ORF">SEVIR_8G067300v2</name>
</gene>
<accession>A0A4U6TCJ1</accession>
<sequence length="115" mass="12811">MSTGCSKCVCSMRPWPANGAERRAPVADPPLHHRQMRVMGRTAPLAQLARVTRGYPRGEPPKLLHTYVTACCAAHPRHRCIPRARTKLASKSNVLPDQMIEQLVQELLINYKASS</sequence>
<keyword evidence="2" id="KW-1185">Reference proteome</keyword>
<name>A0A4U6TCJ1_SETVI</name>
<dbReference type="EMBL" id="CM016559">
    <property type="protein sequence ID" value="TKV99798.1"/>
    <property type="molecule type" value="Genomic_DNA"/>
</dbReference>
<proteinExistence type="predicted"/>
<dbReference type="AlphaFoldDB" id="A0A4U6TCJ1"/>
<protein>
    <submittedName>
        <fullName evidence="1">Uncharacterized protein</fullName>
    </submittedName>
</protein>
<dbReference type="Proteomes" id="UP000298652">
    <property type="component" value="Chromosome 8"/>
</dbReference>